<name>A0A7S2ZSS3_9RHOD</name>
<accession>A0A7S2ZSS3</accession>
<evidence type="ECO:0000313" key="1">
    <source>
        <dbReference type="EMBL" id="CAE0048779.1"/>
    </source>
</evidence>
<dbReference type="PROSITE" id="PS51318">
    <property type="entry name" value="TAT"/>
    <property type="match status" value="1"/>
</dbReference>
<evidence type="ECO:0000313" key="2">
    <source>
        <dbReference type="EMBL" id="CAE0048781.1"/>
    </source>
</evidence>
<dbReference type="InterPro" id="IPR006311">
    <property type="entry name" value="TAT_signal"/>
</dbReference>
<organism evidence="1">
    <name type="scientific">Rhodosorus marinus</name>
    <dbReference type="NCBI Taxonomy" id="101924"/>
    <lineage>
        <taxon>Eukaryota</taxon>
        <taxon>Rhodophyta</taxon>
        <taxon>Stylonematophyceae</taxon>
        <taxon>Stylonematales</taxon>
        <taxon>Stylonemataceae</taxon>
        <taxon>Rhodosorus</taxon>
    </lineage>
</organism>
<dbReference type="EMBL" id="HBHW01021904">
    <property type="protein sequence ID" value="CAE0048779.1"/>
    <property type="molecule type" value="Transcribed_RNA"/>
</dbReference>
<dbReference type="InterPro" id="IPR019546">
    <property type="entry name" value="TAT_signal_bac_arc"/>
</dbReference>
<protein>
    <submittedName>
        <fullName evidence="1">Uncharacterized protein</fullName>
    </submittedName>
</protein>
<dbReference type="NCBIfam" id="TIGR01409">
    <property type="entry name" value="TAT_signal_seq"/>
    <property type="match status" value="1"/>
</dbReference>
<gene>
    <name evidence="1" type="ORF">RMAR00112_LOCUS16776</name>
    <name evidence="2" type="ORF">RMAR00112_LOCUS16778</name>
</gene>
<dbReference type="EMBL" id="HBHW01021906">
    <property type="protein sequence ID" value="CAE0048781.1"/>
    <property type="molecule type" value="Transcribed_RNA"/>
</dbReference>
<sequence length="107" mass="11629">MLPRNCSLISMEAFCSITCGLSHGRARPETCSRRDLLRAGTVLVVGVGLGLLAPGSGKAQAASNSLEFPELRALDDSKKESRLPEFRKLVDGVKVQDIAEGEIHWFF</sequence>
<reference evidence="1" key="1">
    <citation type="submission" date="2021-01" db="EMBL/GenBank/DDBJ databases">
        <authorList>
            <person name="Corre E."/>
            <person name="Pelletier E."/>
            <person name="Niang G."/>
            <person name="Scheremetjew M."/>
            <person name="Finn R."/>
            <person name="Kale V."/>
            <person name="Holt S."/>
            <person name="Cochrane G."/>
            <person name="Meng A."/>
            <person name="Brown T."/>
            <person name="Cohen L."/>
        </authorList>
    </citation>
    <scope>NUCLEOTIDE SEQUENCE</scope>
    <source>
        <strain evidence="1">CCMP 769</strain>
    </source>
</reference>
<proteinExistence type="predicted"/>
<dbReference type="AlphaFoldDB" id="A0A7S2ZSS3"/>